<dbReference type="InterPro" id="IPR050126">
    <property type="entry name" value="Ap4A_hydrolase"/>
</dbReference>
<dbReference type="STRING" id="667014.Thein_2036"/>
<dbReference type="KEGG" id="tid:Thein_2036"/>
<protein>
    <submittedName>
        <fullName evidence="2">Metallophosphoesterase</fullName>
    </submittedName>
</protein>
<name>F8AD19_THEID</name>
<dbReference type="Proteomes" id="UP000006793">
    <property type="component" value="Chromosome"/>
</dbReference>
<dbReference type="GO" id="GO:0110154">
    <property type="term" value="P:RNA decapping"/>
    <property type="evidence" value="ECO:0007669"/>
    <property type="project" value="TreeGrafter"/>
</dbReference>
<dbReference type="EMBL" id="CP002683">
    <property type="protein sequence ID" value="AEH45887.1"/>
    <property type="molecule type" value="Genomic_DNA"/>
</dbReference>
<dbReference type="OrthoDB" id="9807890at2"/>
<evidence type="ECO:0000313" key="3">
    <source>
        <dbReference type="Proteomes" id="UP000006793"/>
    </source>
</evidence>
<gene>
    <name evidence="2" type="ordered locus">Thein_2036</name>
</gene>
<dbReference type="InParanoid" id="F8AD19"/>
<dbReference type="PaxDb" id="667014-Thein_2036"/>
<evidence type="ECO:0000313" key="2">
    <source>
        <dbReference type="EMBL" id="AEH45887.1"/>
    </source>
</evidence>
<dbReference type="GO" id="GO:0008803">
    <property type="term" value="F:bis(5'-nucleosyl)-tetraphosphatase (symmetrical) activity"/>
    <property type="evidence" value="ECO:0007669"/>
    <property type="project" value="TreeGrafter"/>
</dbReference>
<dbReference type="InterPro" id="IPR029052">
    <property type="entry name" value="Metallo-depent_PP-like"/>
</dbReference>
<dbReference type="Gene3D" id="3.60.21.10">
    <property type="match status" value="1"/>
</dbReference>
<sequence length="213" mass="24488">MANIYAIGDIHGCLYAFEELLAKIPIRLGEDYLVLLGDYIDRGPDPRGVLEMVMELKESFGDKVIPLMGNHEWMFLRYLEGTWRETYLANGGDVTLAQFTSEEGVLDVPEEYIDFLAGLPLYWETERYIFVHAGLKPGKSIEKQSYKDLLFIREEFIYSDYDWGKRIVFAHTPFRQPFLTPNKIGIDTGCVYGGELTALVLPEIDFYFQPCAK</sequence>
<dbReference type="GO" id="GO:0005737">
    <property type="term" value="C:cytoplasm"/>
    <property type="evidence" value="ECO:0007669"/>
    <property type="project" value="TreeGrafter"/>
</dbReference>
<dbReference type="GO" id="GO:0016791">
    <property type="term" value="F:phosphatase activity"/>
    <property type="evidence" value="ECO:0007669"/>
    <property type="project" value="TreeGrafter"/>
</dbReference>
<accession>F8AD19</accession>
<dbReference type="PANTHER" id="PTHR42850">
    <property type="entry name" value="METALLOPHOSPHOESTERASE"/>
    <property type="match status" value="1"/>
</dbReference>
<reference evidence="3" key="1">
    <citation type="submission" date="2011-04" db="EMBL/GenBank/DDBJ databases">
        <title>The complete genome of Thermodesulfatator indicus DSM 15286.</title>
        <authorList>
            <person name="Lucas S."/>
            <person name="Copeland A."/>
            <person name="Lapidus A."/>
            <person name="Bruce D."/>
            <person name="Goodwin L."/>
            <person name="Pitluck S."/>
            <person name="Peters L."/>
            <person name="Kyrpides N."/>
            <person name="Mavromatis K."/>
            <person name="Pagani I."/>
            <person name="Ivanova N."/>
            <person name="Saunders L."/>
            <person name="Detter J.C."/>
            <person name="Tapia R."/>
            <person name="Han C."/>
            <person name="Land M."/>
            <person name="Hauser L."/>
            <person name="Markowitz V."/>
            <person name="Cheng J.-F."/>
            <person name="Hugenholtz P."/>
            <person name="Woyke T."/>
            <person name="Wu D."/>
            <person name="Spring S."/>
            <person name="Schroeder M."/>
            <person name="Brambilla E."/>
            <person name="Klenk H.-P."/>
            <person name="Eisen J.A."/>
        </authorList>
    </citation>
    <scope>NUCLEOTIDE SEQUENCE [LARGE SCALE GENOMIC DNA]</scope>
    <source>
        <strain evidence="3">DSM 15286 / JCM 11887 / CIR29812</strain>
    </source>
</reference>
<proteinExistence type="predicted"/>
<organism evidence="2 3">
    <name type="scientific">Thermodesulfatator indicus (strain DSM 15286 / JCM 11887 / CIR29812)</name>
    <dbReference type="NCBI Taxonomy" id="667014"/>
    <lineage>
        <taxon>Bacteria</taxon>
        <taxon>Pseudomonadati</taxon>
        <taxon>Thermodesulfobacteriota</taxon>
        <taxon>Thermodesulfobacteria</taxon>
        <taxon>Thermodesulfobacteriales</taxon>
        <taxon>Thermodesulfatatoraceae</taxon>
        <taxon>Thermodesulfatator</taxon>
    </lineage>
</organism>
<dbReference type="CDD" id="cd00144">
    <property type="entry name" value="MPP_PPP_family"/>
    <property type="match status" value="1"/>
</dbReference>
<evidence type="ECO:0000259" key="1">
    <source>
        <dbReference type="Pfam" id="PF00149"/>
    </source>
</evidence>
<reference evidence="2 3" key="2">
    <citation type="journal article" date="2012" name="Stand. Genomic Sci.">
        <title>Complete genome sequence of the thermophilic sulfate-reducing ocean bacterium Thermodesulfatator indicus type strain (CIR29812(T)).</title>
        <authorList>
            <person name="Anderson I."/>
            <person name="Saunders E."/>
            <person name="Lapidus A."/>
            <person name="Nolan M."/>
            <person name="Lucas S."/>
            <person name="Tice H."/>
            <person name="Del Rio T.G."/>
            <person name="Cheng J.F."/>
            <person name="Han C."/>
            <person name="Tapia R."/>
            <person name="Goodwin L.A."/>
            <person name="Pitluck S."/>
            <person name="Liolios K."/>
            <person name="Mavromatis K."/>
            <person name="Pagani I."/>
            <person name="Ivanova N."/>
            <person name="Mikhailova N."/>
            <person name="Pati A."/>
            <person name="Chen A."/>
            <person name="Palaniappan K."/>
            <person name="Land M."/>
            <person name="Hauser L."/>
            <person name="Jeffries C.D."/>
            <person name="Chang Y.J."/>
            <person name="Brambilla E.M."/>
            <person name="Rohde M."/>
            <person name="Spring S."/>
            <person name="Goker M."/>
            <person name="Detter J.C."/>
            <person name="Woyke T."/>
            <person name="Bristow J."/>
            <person name="Eisen J.A."/>
            <person name="Markowitz V."/>
            <person name="Hugenholtz P."/>
            <person name="Kyrpides N.C."/>
            <person name="Klenk H.P."/>
        </authorList>
    </citation>
    <scope>NUCLEOTIDE SEQUENCE [LARGE SCALE GENOMIC DNA]</scope>
    <source>
        <strain evidence="3">DSM 15286 / JCM 11887 / CIR29812</strain>
    </source>
</reference>
<dbReference type="Pfam" id="PF00149">
    <property type="entry name" value="Metallophos"/>
    <property type="match status" value="1"/>
</dbReference>
<dbReference type="InterPro" id="IPR004843">
    <property type="entry name" value="Calcineurin-like_PHP"/>
</dbReference>
<feature type="domain" description="Calcineurin-like phosphoesterase" evidence="1">
    <location>
        <begin position="3"/>
        <end position="186"/>
    </location>
</feature>
<dbReference type="SUPFAM" id="SSF56300">
    <property type="entry name" value="Metallo-dependent phosphatases"/>
    <property type="match status" value="1"/>
</dbReference>
<dbReference type="FunCoup" id="F8AD19">
    <property type="interactions" value="64"/>
</dbReference>
<keyword evidence="3" id="KW-1185">Reference proteome</keyword>
<dbReference type="RefSeq" id="WP_013908626.1">
    <property type="nucleotide sequence ID" value="NC_015681.1"/>
</dbReference>
<dbReference type="eggNOG" id="COG0639">
    <property type="taxonomic scope" value="Bacteria"/>
</dbReference>
<dbReference type="HOGENOM" id="CLU_023125_4_0_0"/>
<dbReference type="PANTHER" id="PTHR42850:SF4">
    <property type="entry name" value="ZINC-DEPENDENT ENDOPOLYPHOSPHATASE"/>
    <property type="match status" value="1"/>
</dbReference>
<dbReference type="AlphaFoldDB" id="F8AD19"/>